<feature type="transmembrane region" description="Helical" evidence="1">
    <location>
        <begin position="44"/>
        <end position="68"/>
    </location>
</feature>
<keyword evidence="3" id="KW-1185">Reference proteome</keyword>
<organism evidence="2 3">
    <name type="scientific">Steinernema carpocapsae</name>
    <name type="common">Entomopathogenic nematode</name>
    <dbReference type="NCBI Taxonomy" id="34508"/>
    <lineage>
        <taxon>Eukaryota</taxon>
        <taxon>Metazoa</taxon>
        <taxon>Ecdysozoa</taxon>
        <taxon>Nematoda</taxon>
        <taxon>Chromadorea</taxon>
        <taxon>Rhabditida</taxon>
        <taxon>Tylenchina</taxon>
        <taxon>Panagrolaimomorpha</taxon>
        <taxon>Strongyloidoidea</taxon>
        <taxon>Steinernematidae</taxon>
        <taxon>Steinernema</taxon>
    </lineage>
</organism>
<feature type="transmembrane region" description="Helical" evidence="1">
    <location>
        <begin position="80"/>
        <end position="99"/>
    </location>
</feature>
<proteinExistence type="predicted"/>
<evidence type="ECO:0008006" key="4">
    <source>
        <dbReference type="Google" id="ProtNLM"/>
    </source>
</evidence>
<evidence type="ECO:0000256" key="1">
    <source>
        <dbReference type="SAM" id="Phobius"/>
    </source>
</evidence>
<sequence length="276" mass="32285">MTLLRVTFGISLCVLTVVFTTIYVRILKIFIVNRKYRSKECYQLMIQAGIAQCLTAPGLFTIGISRLFDFTPNMILPKLMVSFVRTEVIISFILALNRLKIMCALQYADWIHTVLVCFAWLYGFAQLTVLFTPFYDLLLRDNYLFPHYRFVHPNSFFVHTSTFVFINCICLATLLVYLFIVVFLRRKQLSSSTNPHHNGHSHRESTIFLYSITRFTCFLTFVVLYYVGKLYFQSERLIQCFTMIAYFSNNLVISPVLYGAFFRVVQTELLGRSFHQ</sequence>
<comment type="caution">
    <text evidence="2">The sequence shown here is derived from an EMBL/GenBank/DDBJ whole genome shotgun (WGS) entry which is preliminary data.</text>
</comment>
<dbReference type="OrthoDB" id="5829915at2759"/>
<protein>
    <recommendedName>
        <fullName evidence="4">G-protein coupled receptors family 1 profile domain-containing protein</fullName>
    </recommendedName>
</protein>
<reference evidence="2 3" key="2">
    <citation type="journal article" date="2019" name="G3 (Bethesda)">
        <title>Hybrid Assembly of the Genome of the Entomopathogenic Nematode Steinernema carpocapsae Identifies the X-Chromosome.</title>
        <authorList>
            <person name="Serra L."/>
            <person name="Macchietto M."/>
            <person name="Macias-Munoz A."/>
            <person name="McGill C.J."/>
            <person name="Rodriguez I.M."/>
            <person name="Rodriguez B."/>
            <person name="Murad R."/>
            <person name="Mortazavi A."/>
        </authorList>
    </citation>
    <scope>NUCLEOTIDE SEQUENCE [LARGE SCALE GENOMIC DNA]</scope>
    <source>
        <strain evidence="2 3">ALL</strain>
    </source>
</reference>
<keyword evidence="1" id="KW-1133">Transmembrane helix</keyword>
<evidence type="ECO:0000313" key="3">
    <source>
        <dbReference type="Proteomes" id="UP000298663"/>
    </source>
</evidence>
<feature type="transmembrane region" description="Helical" evidence="1">
    <location>
        <begin position="247"/>
        <end position="265"/>
    </location>
</feature>
<reference evidence="2 3" key="1">
    <citation type="journal article" date="2015" name="Genome Biol.">
        <title>Comparative genomics of Steinernema reveals deeply conserved gene regulatory networks.</title>
        <authorList>
            <person name="Dillman A.R."/>
            <person name="Macchietto M."/>
            <person name="Porter C.F."/>
            <person name="Rogers A."/>
            <person name="Williams B."/>
            <person name="Antoshechkin I."/>
            <person name="Lee M.M."/>
            <person name="Goodwin Z."/>
            <person name="Lu X."/>
            <person name="Lewis E.E."/>
            <person name="Goodrich-Blair H."/>
            <person name="Stock S.P."/>
            <person name="Adams B.J."/>
            <person name="Sternberg P.W."/>
            <person name="Mortazavi A."/>
        </authorList>
    </citation>
    <scope>NUCLEOTIDE SEQUENCE [LARGE SCALE GENOMIC DNA]</scope>
    <source>
        <strain evidence="2 3">ALL</strain>
    </source>
</reference>
<feature type="transmembrane region" description="Helical" evidence="1">
    <location>
        <begin position="205"/>
        <end position="227"/>
    </location>
</feature>
<gene>
    <name evidence="2" type="ORF">L596_019443</name>
</gene>
<feature type="transmembrane region" description="Helical" evidence="1">
    <location>
        <begin position="155"/>
        <end position="184"/>
    </location>
</feature>
<dbReference type="AlphaFoldDB" id="A0A4U5MRE2"/>
<keyword evidence="1" id="KW-0472">Membrane</keyword>
<dbReference type="Proteomes" id="UP000298663">
    <property type="component" value="Unassembled WGS sequence"/>
</dbReference>
<evidence type="ECO:0000313" key="2">
    <source>
        <dbReference type="EMBL" id="TKR71913.1"/>
    </source>
</evidence>
<keyword evidence="1" id="KW-0812">Transmembrane</keyword>
<dbReference type="EMBL" id="AZBU02000006">
    <property type="protein sequence ID" value="TKR71913.1"/>
    <property type="molecule type" value="Genomic_DNA"/>
</dbReference>
<accession>A0A4U5MRE2</accession>
<name>A0A4U5MRE2_STECR</name>
<feature type="transmembrane region" description="Helical" evidence="1">
    <location>
        <begin position="6"/>
        <end position="24"/>
    </location>
</feature>
<feature type="transmembrane region" description="Helical" evidence="1">
    <location>
        <begin position="111"/>
        <end position="135"/>
    </location>
</feature>